<evidence type="ECO:0000256" key="6">
    <source>
        <dbReference type="ARBA" id="ARBA00023203"/>
    </source>
</evidence>
<evidence type="ECO:0000256" key="8">
    <source>
        <dbReference type="SAM" id="MobiDB-lite"/>
    </source>
</evidence>
<dbReference type="PANTHER" id="PTHR12114">
    <property type="entry name" value="PARVIN"/>
    <property type="match status" value="1"/>
</dbReference>
<dbReference type="GO" id="GO:0005925">
    <property type="term" value="C:focal adhesion"/>
    <property type="evidence" value="ECO:0007669"/>
    <property type="project" value="TreeGrafter"/>
</dbReference>
<evidence type="ECO:0000256" key="5">
    <source>
        <dbReference type="ARBA" id="ARBA00022889"/>
    </source>
</evidence>
<dbReference type="GO" id="GO:0030031">
    <property type="term" value="P:cell projection assembly"/>
    <property type="evidence" value="ECO:0007669"/>
    <property type="project" value="TreeGrafter"/>
</dbReference>
<dbReference type="InterPro" id="IPR001715">
    <property type="entry name" value="CH_dom"/>
</dbReference>
<dbReference type="AlphaFoldDB" id="A0A2G5UCV2"/>
<evidence type="ECO:0000256" key="7">
    <source>
        <dbReference type="ARBA" id="ARBA00023212"/>
    </source>
</evidence>
<name>A0A2G5UCV2_9PELO</name>
<dbReference type="GO" id="GO:0015629">
    <property type="term" value="C:actin cytoskeleton"/>
    <property type="evidence" value="ECO:0007669"/>
    <property type="project" value="TreeGrafter"/>
</dbReference>
<proteinExistence type="inferred from homology"/>
<comment type="subcellular location">
    <subcellularLocation>
        <location evidence="1">Cytoplasm</location>
        <location evidence="1">Cytoskeleton</location>
    </subcellularLocation>
</comment>
<evidence type="ECO:0000256" key="2">
    <source>
        <dbReference type="ARBA" id="ARBA00005666"/>
    </source>
</evidence>
<keyword evidence="7" id="KW-0206">Cytoskeleton</keyword>
<accession>A0A2G5UCV2</accession>
<dbReference type="GO" id="GO:0003779">
    <property type="term" value="F:actin binding"/>
    <property type="evidence" value="ECO:0007669"/>
    <property type="project" value="UniProtKB-KW"/>
</dbReference>
<dbReference type="InterPro" id="IPR028433">
    <property type="entry name" value="Parvin"/>
</dbReference>
<dbReference type="InterPro" id="IPR036872">
    <property type="entry name" value="CH_dom_sf"/>
</dbReference>
<dbReference type="GO" id="GO:0005737">
    <property type="term" value="C:cytoplasm"/>
    <property type="evidence" value="ECO:0007669"/>
    <property type="project" value="TreeGrafter"/>
</dbReference>
<feature type="region of interest" description="Disordered" evidence="8">
    <location>
        <begin position="1"/>
        <end position="58"/>
    </location>
</feature>
<feature type="compositionally biased region" description="Basic and acidic residues" evidence="8">
    <location>
        <begin position="10"/>
        <end position="21"/>
    </location>
</feature>
<dbReference type="FunFam" id="1.10.418.10:FF:000128">
    <property type="entry name" value="CRE-PAT-6 protein"/>
    <property type="match status" value="1"/>
</dbReference>
<comment type="similarity">
    <text evidence="2">Belongs to the parvin family.</text>
</comment>
<dbReference type="GO" id="GO:0071963">
    <property type="term" value="P:establishment or maintenance of cell polarity regulating cell shape"/>
    <property type="evidence" value="ECO:0007669"/>
    <property type="project" value="TreeGrafter"/>
</dbReference>
<dbReference type="CDD" id="cd21221">
    <property type="entry name" value="CH_PARV_rpt1"/>
    <property type="match status" value="1"/>
</dbReference>
<feature type="domain" description="Calponin-homology (CH)" evidence="9">
    <location>
        <begin position="104"/>
        <end position="211"/>
    </location>
</feature>
<keyword evidence="5" id="KW-0130">Cell adhesion</keyword>
<dbReference type="OrthoDB" id="2099265at2759"/>
<dbReference type="Proteomes" id="UP000230233">
    <property type="component" value="Chromosome IV"/>
</dbReference>
<dbReference type="PIRSF" id="PIRSF039131">
    <property type="entry name" value="Parvin"/>
    <property type="match status" value="1"/>
</dbReference>
<evidence type="ECO:0000259" key="9">
    <source>
        <dbReference type="PROSITE" id="PS50021"/>
    </source>
</evidence>
<dbReference type="SUPFAM" id="SSF47576">
    <property type="entry name" value="Calponin-homology domain, CH-domain"/>
    <property type="match status" value="1"/>
</dbReference>
<organism evidence="10 11">
    <name type="scientific">Caenorhabditis nigoni</name>
    <dbReference type="NCBI Taxonomy" id="1611254"/>
    <lineage>
        <taxon>Eukaryota</taxon>
        <taxon>Metazoa</taxon>
        <taxon>Ecdysozoa</taxon>
        <taxon>Nematoda</taxon>
        <taxon>Chromadorea</taxon>
        <taxon>Rhabditida</taxon>
        <taxon>Rhabditina</taxon>
        <taxon>Rhabditomorpha</taxon>
        <taxon>Rhabditoidea</taxon>
        <taxon>Rhabditidae</taxon>
        <taxon>Peloderinae</taxon>
        <taxon>Caenorhabditis</taxon>
    </lineage>
</organism>
<dbReference type="PROSITE" id="PS50021">
    <property type="entry name" value="CH"/>
    <property type="match status" value="2"/>
</dbReference>
<evidence type="ECO:0000313" key="10">
    <source>
        <dbReference type="EMBL" id="PIC37385.1"/>
    </source>
</evidence>
<dbReference type="PANTHER" id="PTHR12114:SF4">
    <property type="entry name" value="GH23568P"/>
    <property type="match status" value="1"/>
</dbReference>
<dbReference type="STRING" id="1611254.A0A2G5UCV2"/>
<dbReference type="Pfam" id="PF00307">
    <property type="entry name" value="CH"/>
    <property type="match status" value="2"/>
</dbReference>
<protein>
    <recommendedName>
        <fullName evidence="9">Calponin-homology (CH) domain-containing protein</fullName>
    </recommendedName>
</protein>
<evidence type="ECO:0000256" key="4">
    <source>
        <dbReference type="ARBA" id="ARBA00022737"/>
    </source>
</evidence>
<reference evidence="11" key="1">
    <citation type="submission" date="2017-10" db="EMBL/GenBank/DDBJ databases">
        <title>Rapid genome shrinkage in a self-fertile nematode reveals novel sperm competition proteins.</title>
        <authorList>
            <person name="Yin D."/>
            <person name="Schwarz E.M."/>
            <person name="Thomas C.G."/>
            <person name="Felde R.L."/>
            <person name="Korf I.F."/>
            <person name="Cutter A.D."/>
            <person name="Schartner C.M."/>
            <person name="Ralston E.J."/>
            <person name="Meyer B.J."/>
            <person name="Haag E.S."/>
        </authorList>
    </citation>
    <scope>NUCLEOTIDE SEQUENCE [LARGE SCALE GENOMIC DNA]</scope>
    <source>
        <strain evidence="11">JU1422</strain>
    </source>
</reference>
<dbReference type="EMBL" id="PDUG01000004">
    <property type="protein sequence ID" value="PIC37385.1"/>
    <property type="molecule type" value="Genomic_DNA"/>
</dbReference>
<keyword evidence="3" id="KW-0963">Cytoplasm</keyword>
<evidence type="ECO:0000256" key="3">
    <source>
        <dbReference type="ARBA" id="ARBA00022490"/>
    </source>
</evidence>
<gene>
    <name evidence="10" type="primary">Cni-pat-6</name>
    <name evidence="10" type="synonym">Cnig_chr_IV.g16029</name>
    <name evidence="10" type="ORF">B9Z55_016029</name>
</gene>
<dbReference type="GO" id="GO:0030036">
    <property type="term" value="P:actin cytoskeleton organization"/>
    <property type="evidence" value="ECO:0007669"/>
    <property type="project" value="InterPro"/>
</dbReference>
<comment type="caution">
    <text evidence="10">The sequence shown here is derived from an EMBL/GenBank/DDBJ whole genome shotgun (WGS) entry which is preliminary data.</text>
</comment>
<evidence type="ECO:0000256" key="1">
    <source>
        <dbReference type="ARBA" id="ARBA00004245"/>
    </source>
</evidence>
<keyword evidence="11" id="KW-1185">Reference proteome</keyword>
<dbReference type="Gene3D" id="1.10.418.10">
    <property type="entry name" value="Calponin-like domain"/>
    <property type="match status" value="2"/>
</dbReference>
<keyword evidence="4" id="KW-0677">Repeat</keyword>
<sequence length="380" mass="43312">MSTLGRSKTPQRDDTAKKPSVFEKLSGTLSRKKKIPEDGEHDGGAAGGHAGQHTEEDEVLELELEGREALDSSLVPVLAKNIWLEESETRRYLTKETARDHKLGQVVDLLIYWLNDELADQRIVVRHIQEDLFDGQIIQKLLEKLEQIRIEVPEVSQSEEGQRQKLQIVIQTANRILGQPRDQEKWSADLIHQKDFTAIIQLLVLIALHYRAPIRFPDNVVANVVVAQKEHGQVKTHRITEQITTVQTELAPKGTRDAFDTLFDYGPDKLAHVKTSLLAFCNKHLNKINLEVSDLDTQFQDGVFLVLLVGLLEGYFVPLYHFNLQVHGHEEKVKNVQFAFKLMEDAGLEKPRSRVQDIANGDVKSTLRLLHLLFTKYKHI</sequence>
<evidence type="ECO:0000313" key="11">
    <source>
        <dbReference type="Proteomes" id="UP000230233"/>
    </source>
</evidence>
<feature type="domain" description="Calponin-homology (CH)" evidence="9">
    <location>
        <begin position="271"/>
        <end position="378"/>
    </location>
</feature>
<keyword evidence="6" id="KW-0009">Actin-binding</keyword>
<dbReference type="FunFam" id="1.10.418.10:FF:000015">
    <property type="entry name" value="Parvin beta"/>
    <property type="match status" value="1"/>
</dbReference>
<dbReference type="GO" id="GO:0034446">
    <property type="term" value="P:substrate adhesion-dependent cell spreading"/>
    <property type="evidence" value="ECO:0007669"/>
    <property type="project" value="TreeGrafter"/>
</dbReference>